<dbReference type="InterPro" id="IPR016039">
    <property type="entry name" value="Thiolase-like"/>
</dbReference>
<dbReference type="PATRIC" id="fig|1223523.3.peg.3270"/>
<dbReference type="Pfam" id="PF08545">
    <property type="entry name" value="ACP_syn_III"/>
    <property type="match status" value="1"/>
</dbReference>
<feature type="region of interest" description="Disordered" evidence="4">
    <location>
        <begin position="339"/>
        <end position="370"/>
    </location>
</feature>
<feature type="compositionally biased region" description="Low complexity" evidence="4">
    <location>
        <begin position="352"/>
        <end position="370"/>
    </location>
</feature>
<evidence type="ECO:0000313" key="8">
    <source>
        <dbReference type="Proteomes" id="UP000011740"/>
    </source>
</evidence>
<organism evidence="7 8">
    <name type="scientific">Streptomyces mobaraensis (strain ATCC 29032 / DSM 40847 / JCM 4168 / NBRC 13819 / NCIMB 11159 / IPCR 16-22)</name>
    <dbReference type="NCBI Taxonomy" id="1223523"/>
    <lineage>
        <taxon>Bacteria</taxon>
        <taxon>Bacillati</taxon>
        <taxon>Actinomycetota</taxon>
        <taxon>Actinomycetes</taxon>
        <taxon>Kitasatosporales</taxon>
        <taxon>Streptomycetaceae</taxon>
        <taxon>Streptomyces</taxon>
    </lineage>
</organism>
<dbReference type="PANTHER" id="PTHR34069">
    <property type="entry name" value="3-OXOACYL-[ACYL-CARRIER-PROTEIN] SYNTHASE 3"/>
    <property type="match status" value="1"/>
</dbReference>
<proteinExistence type="predicted"/>
<keyword evidence="2" id="KW-0808">Transferase</keyword>
<dbReference type="Pfam" id="PF08541">
    <property type="entry name" value="ACP_syn_III_C"/>
    <property type="match status" value="1"/>
</dbReference>
<evidence type="ECO:0000256" key="2">
    <source>
        <dbReference type="ARBA" id="ARBA00022679"/>
    </source>
</evidence>
<feature type="compositionally biased region" description="Gly residues" evidence="4">
    <location>
        <begin position="339"/>
        <end position="351"/>
    </location>
</feature>
<dbReference type="GO" id="GO:0044550">
    <property type="term" value="P:secondary metabolite biosynthetic process"/>
    <property type="evidence" value="ECO:0007669"/>
    <property type="project" value="TreeGrafter"/>
</dbReference>
<evidence type="ECO:0000313" key="7">
    <source>
        <dbReference type="EMBL" id="EME99550.1"/>
    </source>
</evidence>
<dbReference type="RefSeq" id="WP_004946043.1">
    <property type="nucleotide sequence ID" value="NZ_AORZ01000046.1"/>
</dbReference>
<feature type="domain" description="Beta-ketoacyl-[acyl-carrier-protein] synthase III N-terminal" evidence="6">
    <location>
        <begin position="117"/>
        <end position="188"/>
    </location>
</feature>
<evidence type="ECO:0000259" key="5">
    <source>
        <dbReference type="Pfam" id="PF08541"/>
    </source>
</evidence>
<reference evidence="7 8" key="1">
    <citation type="journal article" date="2013" name="Genome Announc.">
        <title>Whole-Genome Shotgun Assembly and Analysis of the Genome of Streptomyces mobaraensis DSM 40847, a Strain for Industrial Production of Microbial Transglutaminase.</title>
        <authorList>
            <person name="Yang H."/>
            <person name="He T."/>
            <person name="Wu W."/>
            <person name="Zhu W."/>
            <person name="Lu B."/>
            <person name="Sun W."/>
        </authorList>
    </citation>
    <scope>NUCLEOTIDE SEQUENCE [LARGE SCALE GENOMIC DNA]</scope>
    <source>
        <strain evidence="7 8">DSM 40847</strain>
    </source>
</reference>
<dbReference type="GO" id="GO:0006633">
    <property type="term" value="P:fatty acid biosynthetic process"/>
    <property type="evidence" value="ECO:0007669"/>
    <property type="project" value="InterPro"/>
</dbReference>
<feature type="domain" description="Beta-ketoacyl-[acyl-carrier-protein] synthase III C-terminal" evidence="5">
    <location>
        <begin position="248"/>
        <end position="337"/>
    </location>
</feature>
<dbReference type="PANTHER" id="PTHR34069:SF2">
    <property type="entry name" value="BETA-KETOACYL-[ACYL-CARRIER-PROTEIN] SYNTHASE III"/>
    <property type="match status" value="1"/>
</dbReference>
<dbReference type="eggNOG" id="COG0332">
    <property type="taxonomic scope" value="Bacteria"/>
</dbReference>
<dbReference type="STRING" id="1223523.H340_15981"/>
<evidence type="ECO:0000256" key="1">
    <source>
        <dbReference type="ARBA" id="ARBA00022490"/>
    </source>
</evidence>
<dbReference type="Proteomes" id="UP000011740">
    <property type="component" value="Unassembled WGS sequence"/>
</dbReference>
<keyword evidence="3" id="KW-0012">Acyltransferase</keyword>
<dbReference type="AlphaFoldDB" id="M3C6G6"/>
<evidence type="ECO:0000259" key="6">
    <source>
        <dbReference type="Pfam" id="PF08545"/>
    </source>
</evidence>
<gene>
    <name evidence="7" type="ORF">H340_15981</name>
</gene>
<protein>
    <submittedName>
        <fullName evidence="7">3-oxoacyl-ACP synthase III</fullName>
    </submittedName>
</protein>
<name>M3C6G6_STRM1</name>
<dbReference type="GO" id="GO:0004315">
    <property type="term" value="F:3-oxoacyl-[acyl-carrier-protein] synthase activity"/>
    <property type="evidence" value="ECO:0007669"/>
    <property type="project" value="InterPro"/>
</dbReference>
<dbReference type="EMBL" id="AORZ01000046">
    <property type="protein sequence ID" value="EME99550.1"/>
    <property type="molecule type" value="Genomic_DNA"/>
</dbReference>
<dbReference type="InterPro" id="IPR013751">
    <property type="entry name" value="ACP_syn_III_N"/>
</dbReference>
<evidence type="ECO:0000256" key="3">
    <source>
        <dbReference type="ARBA" id="ARBA00023315"/>
    </source>
</evidence>
<accession>M3C6G6</accession>
<sequence>MQPDGTVGIVDFGSYLPENVVGPEFFRDPDAPVDPLAEIPLFKVPATRHHVARDERAADMIAKAARPVFERLGVDPAGRVDVLLTNVLLPDEAFMGVGAQAAHRLGISPEWIVDLHNAGCGSFMYMMALAQKIMAGGGARTALVANVQNTAGQVFAQSEVRRQPHAAVPGDGCGVAYLEAGGGSPILGVRTLNVPEHSFDLGLRTPDGRKYWEPGGGQMDIAFDPARQTEILERGNRLVPELVGKLCADLGVATDAVDVLVTNQPNRIFLKNWRGALGISEERHLDTFDRYGNLYGAAVPITLDRAAREGRLRDGDLVVMSGFAHAGDFASAAAVRWRGGAGDADGAGRAGGASSSAGSPADSPDSPGAA</sequence>
<dbReference type="Gene3D" id="3.40.47.10">
    <property type="match status" value="1"/>
</dbReference>
<comment type="caution">
    <text evidence="7">The sequence shown here is derived from an EMBL/GenBank/DDBJ whole genome shotgun (WGS) entry which is preliminary data.</text>
</comment>
<keyword evidence="1" id="KW-0963">Cytoplasm</keyword>
<dbReference type="InterPro" id="IPR013747">
    <property type="entry name" value="ACP_syn_III_C"/>
</dbReference>
<dbReference type="SUPFAM" id="SSF53901">
    <property type="entry name" value="Thiolase-like"/>
    <property type="match status" value="1"/>
</dbReference>
<evidence type="ECO:0000256" key="4">
    <source>
        <dbReference type="SAM" id="MobiDB-lite"/>
    </source>
</evidence>